<sequence length="310" mass="35513">MNIENIVVVSPKYKELKQLIQSKNVEKNFRFLPEEEATEEELDWADAFLAFNLKSDHDYSRVKWVHSLGAGVDSLLFKKEWDENVLLTRTICSFGQRIGEYSLSYILKDLQFHEQFDQQQKEKNWQPITPKLLSDQKVMIYGTGEIGQVTAKILASLGVEVYGVSLSGKQKEPFKDVMNVNEHLSYLSNVDYIINTLPLTEKTEYLFNENIFKQVANVGFINVGRGRSIDEAALLKALNESQVRFAVLDVFTEEPLPKENRLWEHPNVSVTPHISAVTTPDEAVECFVETLKNIEENQPLPNKVDIKKGF</sequence>
<dbReference type="InterPro" id="IPR036291">
    <property type="entry name" value="NAD(P)-bd_dom_sf"/>
</dbReference>
<dbReference type="AlphaFoldDB" id="A0A1S2LJX6"/>
<keyword evidence="1" id="KW-0560">Oxidoreductase</keyword>
<dbReference type="Proteomes" id="UP000180098">
    <property type="component" value="Unassembled WGS sequence"/>
</dbReference>
<dbReference type="PANTHER" id="PTHR43333:SF1">
    <property type="entry name" value="D-ISOMER SPECIFIC 2-HYDROXYACID DEHYDROGENASE NAD-BINDING DOMAIN-CONTAINING PROTEIN"/>
    <property type="match status" value="1"/>
</dbReference>
<evidence type="ECO:0000313" key="4">
    <source>
        <dbReference type="EMBL" id="OIJ12839.1"/>
    </source>
</evidence>
<evidence type="ECO:0000259" key="3">
    <source>
        <dbReference type="Pfam" id="PF02826"/>
    </source>
</evidence>
<dbReference type="RefSeq" id="WP_071313146.1">
    <property type="nucleotide sequence ID" value="NZ_MLQQ01000018.1"/>
</dbReference>
<dbReference type="InterPro" id="IPR006140">
    <property type="entry name" value="D-isomer_DH_NAD-bd"/>
</dbReference>
<comment type="caution">
    <text evidence="4">The sequence shown here is derived from an EMBL/GenBank/DDBJ whole genome shotgun (WGS) entry which is preliminary data.</text>
</comment>
<evidence type="ECO:0000256" key="1">
    <source>
        <dbReference type="ARBA" id="ARBA00023002"/>
    </source>
</evidence>
<protein>
    <submittedName>
        <fullName evidence="4">Dihydrofolate reductase</fullName>
    </submittedName>
</protein>
<dbReference type="OrthoDB" id="9805416at2"/>
<dbReference type="EMBL" id="MLQQ01000018">
    <property type="protein sequence ID" value="OIJ12839.1"/>
    <property type="molecule type" value="Genomic_DNA"/>
</dbReference>
<evidence type="ECO:0000256" key="2">
    <source>
        <dbReference type="ARBA" id="ARBA00023027"/>
    </source>
</evidence>
<dbReference type="GO" id="GO:0016491">
    <property type="term" value="F:oxidoreductase activity"/>
    <property type="evidence" value="ECO:0007669"/>
    <property type="project" value="UniProtKB-KW"/>
</dbReference>
<accession>A0A1S2LJX6</accession>
<dbReference type="CDD" id="cd05300">
    <property type="entry name" value="2-Hacid_dh_1"/>
    <property type="match status" value="1"/>
</dbReference>
<dbReference type="Pfam" id="PF02826">
    <property type="entry name" value="2-Hacid_dh_C"/>
    <property type="match status" value="1"/>
</dbReference>
<dbReference type="SUPFAM" id="SSF51735">
    <property type="entry name" value="NAD(P)-binding Rossmann-fold domains"/>
    <property type="match status" value="1"/>
</dbReference>
<keyword evidence="5" id="KW-1185">Reference proteome</keyword>
<keyword evidence="2" id="KW-0520">NAD</keyword>
<dbReference type="Gene3D" id="3.40.50.720">
    <property type="entry name" value="NAD(P)-binding Rossmann-like Domain"/>
    <property type="match status" value="2"/>
</dbReference>
<dbReference type="PANTHER" id="PTHR43333">
    <property type="entry name" value="2-HACID_DH_C DOMAIN-CONTAINING PROTEIN"/>
    <property type="match status" value="1"/>
</dbReference>
<proteinExistence type="predicted"/>
<organism evidence="4 5">
    <name type="scientific">Anaerobacillus arseniciselenatis</name>
    <dbReference type="NCBI Taxonomy" id="85682"/>
    <lineage>
        <taxon>Bacteria</taxon>
        <taxon>Bacillati</taxon>
        <taxon>Bacillota</taxon>
        <taxon>Bacilli</taxon>
        <taxon>Bacillales</taxon>
        <taxon>Bacillaceae</taxon>
        <taxon>Anaerobacillus</taxon>
    </lineage>
</organism>
<evidence type="ECO:0000313" key="5">
    <source>
        <dbReference type="Proteomes" id="UP000180098"/>
    </source>
</evidence>
<reference evidence="4 5" key="1">
    <citation type="submission" date="2016-10" db="EMBL/GenBank/DDBJ databases">
        <title>Draft genome sequences of four alkaliphilic bacteria belonging to the Anaerobacillus genus.</title>
        <authorList>
            <person name="Bassil N.M."/>
            <person name="Lloyd J.R."/>
        </authorList>
    </citation>
    <scope>NUCLEOTIDE SEQUENCE [LARGE SCALE GENOMIC DNA]</scope>
    <source>
        <strain evidence="4 5">DSM 15340</strain>
    </source>
</reference>
<gene>
    <name evidence="4" type="ORF">BKP35_09720</name>
</gene>
<name>A0A1S2LJX6_9BACI</name>
<dbReference type="GO" id="GO:0051287">
    <property type="term" value="F:NAD binding"/>
    <property type="evidence" value="ECO:0007669"/>
    <property type="project" value="InterPro"/>
</dbReference>
<feature type="domain" description="D-isomer specific 2-hydroxyacid dehydrogenase NAD-binding" evidence="3">
    <location>
        <begin position="104"/>
        <end position="275"/>
    </location>
</feature>